<proteinExistence type="predicted"/>
<dbReference type="AlphaFoldDB" id="A0ABD5MQ80"/>
<evidence type="ECO:0000313" key="3">
    <source>
        <dbReference type="Proteomes" id="UP001589595"/>
    </source>
</evidence>
<gene>
    <name evidence="2" type="ORF">ACFFOL_17640</name>
</gene>
<protein>
    <recommendedName>
        <fullName evidence="1">DUF7344 domain-containing protein</fullName>
    </recommendedName>
</protein>
<dbReference type="GeneID" id="67212571"/>
<evidence type="ECO:0000313" key="2">
    <source>
        <dbReference type="EMBL" id="MFB9825994.1"/>
    </source>
</evidence>
<dbReference type="Proteomes" id="UP001589595">
    <property type="component" value="Unassembled WGS sequence"/>
</dbReference>
<organism evidence="2 3">
    <name type="scientific">Halobaculum roseum</name>
    <dbReference type="NCBI Taxonomy" id="2175149"/>
    <lineage>
        <taxon>Archaea</taxon>
        <taxon>Methanobacteriati</taxon>
        <taxon>Methanobacteriota</taxon>
        <taxon>Stenosarchaea group</taxon>
        <taxon>Halobacteria</taxon>
        <taxon>Halobacteriales</taxon>
        <taxon>Haloferacaceae</taxon>
        <taxon>Halobaculum</taxon>
    </lineage>
</organism>
<name>A0ABD5MQ80_9EURY</name>
<comment type="caution">
    <text evidence="2">The sequence shown here is derived from an EMBL/GenBank/DDBJ whole genome shotgun (WGS) entry which is preliminary data.</text>
</comment>
<dbReference type="InterPro" id="IPR036388">
    <property type="entry name" value="WH-like_DNA-bd_sf"/>
</dbReference>
<dbReference type="Gene3D" id="1.10.10.10">
    <property type="entry name" value="Winged helix-like DNA-binding domain superfamily/Winged helix DNA-binding domain"/>
    <property type="match status" value="1"/>
</dbReference>
<evidence type="ECO:0000259" key="1">
    <source>
        <dbReference type="Pfam" id="PF24035"/>
    </source>
</evidence>
<sequence>MTGDRFDSEGESLARKSAAPLLPQRTGCPDFVFDALNDRRRRVVCRMLAEGGEQNVTALAASVAAAERQLLSHAESVDGCERVYTSLYHQHVPKLASMKVVSFDSDGGTVSPGERFGPVVDALGAVETALDCSDAAERGRIDG</sequence>
<dbReference type="Pfam" id="PF24035">
    <property type="entry name" value="DUF7344"/>
    <property type="match status" value="1"/>
</dbReference>
<feature type="domain" description="DUF7344" evidence="1">
    <location>
        <begin position="33"/>
        <end position="111"/>
    </location>
</feature>
<keyword evidence="3" id="KW-1185">Reference proteome</keyword>
<dbReference type="InterPro" id="IPR055768">
    <property type="entry name" value="DUF7344"/>
</dbReference>
<accession>A0ABD5MQ80</accession>
<reference evidence="2" key="1">
    <citation type="submission" date="2024-09" db="EMBL/GenBank/DDBJ databases">
        <authorList>
            <person name="Sun Q."/>
        </authorList>
    </citation>
    <scope>NUCLEOTIDE SEQUENCE [LARGE SCALE GENOMIC DNA]</scope>
    <source>
        <strain evidence="2">JCM 31273</strain>
    </source>
</reference>
<dbReference type="EMBL" id="JBHMAJ010000011">
    <property type="protein sequence ID" value="MFB9825994.1"/>
    <property type="molecule type" value="Genomic_DNA"/>
</dbReference>
<dbReference type="RefSeq" id="WP_222923859.1">
    <property type="nucleotide sequence ID" value="NZ_CP082288.1"/>
</dbReference>